<sequence>MCGIWALFGLSTHTSIHSNSSFTKIHHRGPDAWRIEFDNRVKNSCIGFHRLSIVDCLYGMQPMKLHQYPYLSLLCNGEIYNCHRLREQFDFKYETNCDVECILHLFAAGGVENIVKNLDGVFAFILIDAKEGRVHCDLQKKSVTGNIRTLLTASVKKRLMAERRIGCLLSGGLDSSLVAALTVQLAKEANLPYKIQTFAIGMEDSPDIVAARKVAAHIGSEHHEVFFTAEDVIQALDAVLYHLETADITTVRASVGMYLLSRYIKESTDSTVILSGEGADELAQGYIYFRDAPSPTDAHTESLRLLKDIYLYDGLRADRTTSAFSLELRVPFLDLQFSSYYLSLPEETRQPQGGVEKHLLRSAFSNTSLLPHDILWRHKEAFSDLGNTVTSQEAVEFLKGE</sequence>
<evidence type="ECO:0000313" key="8">
    <source>
        <dbReference type="EMBL" id="CAD7572275.1"/>
    </source>
</evidence>
<comment type="pathway">
    <text evidence="1">Amino-acid biosynthesis; L-asparagine biosynthesis; L-asparagine from L-aspartate (L-Gln route): step 1/1.</text>
</comment>
<keyword evidence="5" id="KW-0028">Amino-acid biosynthesis</keyword>
<dbReference type="Pfam" id="PF13537">
    <property type="entry name" value="GATase_7"/>
    <property type="match status" value="1"/>
</dbReference>
<keyword evidence="3" id="KW-0547">Nucleotide-binding</keyword>
<proteinExistence type="predicted"/>
<evidence type="ECO:0000256" key="4">
    <source>
        <dbReference type="ARBA" id="ARBA00022840"/>
    </source>
</evidence>
<evidence type="ECO:0000256" key="5">
    <source>
        <dbReference type="ARBA" id="ARBA00022888"/>
    </source>
</evidence>
<dbReference type="GO" id="GO:0005524">
    <property type="term" value="F:ATP binding"/>
    <property type="evidence" value="ECO:0007669"/>
    <property type="project" value="UniProtKB-KW"/>
</dbReference>
<dbReference type="InterPro" id="IPR050795">
    <property type="entry name" value="Asn_Synthetase"/>
</dbReference>
<dbReference type="InterPro" id="IPR029055">
    <property type="entry name" value="Ntn_hydrolases_N"/>
</dbReference>
<keyword evidence="5" id="KW-0061">Asparagine biosynthesis</keyword>
<evidence type="ECO:0000256" key="3">
    <source>
        <dbReference type="ARBA" id="ARBA00022741"/>
    </source>
</evidence>
<protein>
    <recommendedName>
        <fullName evidence="6">Glutamine-dependent asparagine synthetase</fullName>
    </recommendedName>
</protein>
<dbReference type="InterPro" id="IPR014729">
    <property type="entry name" value="Rossmann-like_a/b/a_fold"/>
</dbReference>
<keyword evidence="2" id="KW-0436">Ligase</keyword>
<dbReference type="SUPFAM" id="SSF56235">
    <property type="entry name" value="N-terminal nucleophile aminohydrolases (Ntn hydrolases)"/>
    <property type="match status" value="1"/>
</dbReference>
<dbReference type="CDD" id="cd01991">
    <property type="entry name" value="Asn_synthase_B_C"/>
    <property type="match status" value="1"/>
</dbReference>
<dbReference type="InterPro" id="IPR017932">
    <property type="entry name" value="GATase_2_dom"/>
</dbReference>
<name>A0A7R9J463_TIMCA</name>
<dbReference type="GO" id="GO:0006529">
    <property type="term" value="P:asparagine biosynthetic process"/>
    <property type="evidence" value="ECO:0007669"/>
    <property type="project" value="UniProtKB-KW"/>
</dbReference>
<evidence type="ECO:0000256" key="2">
    <source>
        <dbReference type="ARBA" id="ARBA00022598"/>
    </source>
</evidence>
<dbReference type="PROSITE" id="PS51278">
    <property type="entry name" value="GATASE_TYPE_2"/>
    <property type="match status" value="1"/>
</dbReference>
<evidence type="ECO:0000256" key="1">
    <source>
        <dbReference type="ARBA" id="ARBA00005187"/>
    </source>
</evidence>
<dbReference type="Pfam" id="PF00733">
    <property type="entry name" value="Asn_synthase"/>
    <property type="match status" value="2"/>
</dbReference>
<dbReference type="EMBL" id="OE180927">
    <property type="protein sequence ID" value="CAD7572275.1"/>
    <property type="molecule type" value="Genomic_DNA"/>
</dbReference>
<evidence type="ECO:0000259" key="7">
    <source>
        <dbReference type="PROSITE" id="PS51278"/>
    </source>
</evidence>
<dbReference type="Gene3D" id="3.40.50.620">
    <property type="entry name" value="HUPs"/>
    <property type="match status" value="1"/>
</dbReference>
<gene>
    <name evidence="8" type="ORF">TCMB3V08_LOCUS4928</name>
</gene>
<dbReference type="AlphaFoldDB" id="A0A7R9J463"/>
<dbReference type="GO" id="GO:0004066">
    <property type="term" value="F:asparagine synthase (glutamine-hydrolyzing) activity"/>
    <property type="evidence" value="ECO:0007669"/>
    <property type="project" value="InterPro"/>
</dbReference>
<dbReference type="PANTHER" id="PTHR11772">
    <property type="entry name" value="ASPARAGINE SYNTHETASE"/>
    <property type="match status" value="1"/>
</dbReference>
<feature type="domain" description="Glutamine amidotransferase type-2" evidence="7">
    <location>
        <begin position="2"/>
        <end position="254"/>
    </location>
</feature>
<dbReference type="Gene3D" id="3.60.20.10">
    <property type="entry name" value="Glutamine Phosphoribosylpyrophosphate, subunit 1, domain 1"/>
    <property type="match status" value="1"/>
</dbReference>
<reference evidence="8" key="1">
    <citation type="submission" date="2020-11" db="EMBL/GenBank/DDBJ databases">
        <authorList>
            <person name="Tran Van P."/>
        </authorList>
    </citation>
    <scope>NUCLEOTIDE SEQUENCE</scope>
</reference>
<dbReference type="InterPro" id="IPR001962">
    <property type="entry name" value="Asn_synthase"/>
</dbReference>
<dbReference type="SUPFAM" id="SSF52402">
    <property type="entry name" value="Adenine nucleotide alpha hydrolases-like"/>
    <property type="match status" value="1"/>
</dbReference>
<keyword evidence="4" id="KW-0067">ATP-binding</keyword>
<dbReference type="PANTHER" id="PTHR11772:SF23">
    <property type="entry name" value="ASPARAGINE SYNTHETASE [GLUTAMINE-HYDROLYZING]"/>
    <property type="match status" value="1"/>
</dbReference>
<evidence type="ECO:0000256" key="6">
    <source>
        <dbReference type="ARBA" id="ARBA00030234"/>
    </source>
</evidence>
<dbReference type="GO" id="GO:0005829">
    <property type="term" value="C:cytosol"/>
    <property type="evidence" value="ECO:0007669"/>
    <property type="project" value="TreeGrafter"/>
</dbReference>
<organism evidence="8">
    <name type="scientific">Timema californicum</name>
    <name type="common">California timema</name>
    <name type="synonym">Walking stick</name>
    <dbReference type="NCBI Taxonomy" id="61474"/>
    <lineage>
        <taxon>Eukaryota</taxon>
        <taxon>Metazoa</taxon>
        <taxon>Ecdysozoa</taxon>
        <taxon>Arthropoda</taxon>
        <taxon>Hexapoda</taxon>
        <taxon>Insecta</taxon>
        <taxon>Pterygota</taxon>
        <taxon>Neoptera</taxon>
        <taxon>Polyneoptera</taxon>
        <taxon>Phasmatodea</taxon>
        <taxon>Timematodea</taxon>
        <taxon>Timematoidea</taxon>
        <taxon>Timematidae</taxon>
        <taxon>Timema</taxon>
    </lineage>
</organism>
<accession>A0A7R9J463</accession>